<evidence type="ECO:0000313" key="1">
    <source>
        <dbReference type="EMBL" id="PWU92507.1"/>
    </source>
</evidence>
<dbReference type="VEuPathDB" id="TriTrypDB:TCDM_10509"/>
<name>A0A2V2V7N0_TRYCR</name>
<dbReference type="VEuPathDB" id="TriTrypDB:TcYC6_0039910"/>
<dbReference type="VEuPathDB" id="TriTrypDB:TcBrA4_0065940"/>
<dbReference type="VEuPathDB" id="TriTrypDB:C4B63_37g107"/>
<reference evidence="1 2" key="1">
    <citation type="journal article" date="2018" name="Microb. Genom.">
        <title>Expanding an expanded genome: long-read sequencing of Trypanosoma cruzi.</title>
        <authorList>
            <person name="Berna L."/>
            <person name="Rodriguez M."/>
            <person name="Chiribao M.L."/>
            <person name="Parodi-Talice A."/>
            <person name="Pita S."/>
            <person name="Rijo G."/>
            <person name="Alvarez-Valin F."/>
            <person name="Robello C."/>
        </authorList>
    </citation>
    <scope>NUCLEOTIDE SEQUENCE [LARGE SCALE GENOMIC DNA]</scope>
    <source>
        <strain evidence="1 2">Dm28c</strain>
    </source>
</reference>
<dbReference type="VEuPathDB" id="TriTrypDB:TcG_11808"/>
<evidence type="ECO:0000313" key="2">
    <source>
        <dbReference type="Proteomes" id="UP000246121"/>
    </source>
</evidence>
<dbReference type="VEuPathDB" id="TriTrypDB:C3747_38g113"/>
<dbReference type="Proteomes" id="UP000246121">
    <property type="component" value="Unassembled WGS sequence"/>
</dbReference>
<organism evidence="1 2">
    <name type="scientific">Trypanosoma cruzi</name>
    <dbReference type="NCBI Taxonomy" id="5693"/>
    <lineage>
        <taxon>Eukaryota</taxon>
        <taxon>Discoba</taxon>
        <taxon>Euglenozoa</taxon>
        <taxon>Kinetoplastea</taxon>
        <taxon>Metakinetoplastina</taxon>
        <taxon>Trypanosomatida</taxon>
        <taxon>Trypanosomatidae</taxon>
        <taxon>Trypanosoma</taxon>
        <taxon>Schizotrypanum</taxon>
    </lineage>
</organism>
<dbReference type="AlphaFoldDB" id="A0A2V2V7N0"/>
<gene>
    <name evidence="1" type="ORF">C4B63_37g107</name>
</gene>
<protein>
    <submittedName>
        <fullName evidence="1">Uncharacterized protein</fullName>
    </submittedName>
</protein>
<dbReference type="VEuPathDB" id="TriTrypDB:TcCL_NonESM12228"/>
<sequence>MAYESRFVALASYIAKNAPCRHLTGCLHSAPFEALCSFIQCDFTIIMAAPSLNGFECDNTNDGKKSDEDDDGLHRGADYLRVFVHEPQEGLNAVPTIPGLAELLTFAPLPAVISAPCVEADPFTVEFTQQLSSGCAAGPALALSHVFQCCLACDLMSVLSRPPPPVFCWCPIRNTLRCGGYLLAWPLTHVTMLNGCVF</sequence>
<proteinExistence type="predicted"/>
<comment type="caution">
    <text evidence="1">The sequence shown here is derived from an EMBL/GenBank/DDBJ whole genome shotgun (WGS) entry which is preliminary data.</text>
</comment>
<accession>A0A2V2V7N0</accession>
<dbReference type="EMBL" id="PRFA01000037">
    <property type="protein sequence ID" value="PWU92507.1"/>
    <property type="molecule type" value="Genomic_DNA"/>
</dbReference>